<dbReference type="Gene3D" id="1.10.10.10">
    <property type="entry name" value="Winged helix-like DNA-binding domain superfamily/Winged helix DNA-binding domain"/>
    <property type="match status" value="1"/>
</dbReference>
<keyword evidence="3" id="KW-0804">Transcription</keyword>
<keyword evidence="1" id="KW-0805">Transcription regulation</keyword>
<dbReference type="Pfam" id="PF00196">
    <property type="entry name" value="GerE"/>
    <property type="match status" value="1"/>
</dbReference>
<evidence type="ECO:0000256" key="1">
    <source>
        <dbReference type="ARBA" id="ARBA00023015"/>
    </source>
</evidence>
<comment type="caution">
    <text evidence="5">The sequence shown here is derived from an EMBL/GenBank/DDBJ whole genome shotgun (WGS) entry which is preliminary data.</text>
</comment>
<accession>A0ABV2AEN4</accession>
<evidence type="ECO:0000313" key="6">
    <source>
        <dbReference type="Proteomes" id="UP001465331"/>
    </source>
</evidence>
<organism evidence="5 6">
    <name type="scientific">Sinimarinibacterium thermocellulolyticum</name>
    <dbReference type="NCBI Taxonomy" id="3170016"/>
    <lineage>
        <taxon>Bacteria</taxon>
        <taxon>Pseudomonadati</taxon>
        <taxon>Pseudomonadota</taxon>
        <taxon>Gammaproteobacteria</taxon>
        <taxon>Nevskiales</taxon>
        <taxon>Nevskiaceae</taxon>
        <taxon>Sinimarinibacterium</taxon>
    </lineage>
</organism>
<feature type="domain" description="HTH luxR-type" evidence="4">
    <location>
        <begin position="811"/>
        <end position="876"/>
    </location>
</feature>
<sequence>MSSSHESPLSAHKLFAPSVSRPLVRRQALLDLLRQRGGARLVVLQAPAGHGKTTTLIQIKQQCEADGSLTGWFTLDEADNDPRRLLPHLGALINRLAPDLGIDVPELRGRHRADWMIESLRRLPRHTALFFDEFQALSSPELLRFFREFSERLPENVRLYIGSRAIPDIGLPRAIVEGRGVLILAEELRFSLPEAAAFFADAKDLDLTSAEIETIHRRTEGWPAALQLFRLSLKRASVRARLQEPELPRPRELTDYLVDNVVATQPPQVREFLLRTSVLTRLCAPLCEAVTGQTGAQDLLLQLERAGLFLRSLDAELRWFKYHSLFATCLMDQLAMRDPQALTAAHRRAAEWYEAQAMHAETLHHAIACGDYALAAQTLDRWASRLVPQGQLITVERWAQQLPWEAIAKHPALMVKIAWTYIFLRRHRPLAPLLEKIGELERSAQLDANIVMSMAAISADDVEEAFARSERFALDQPHSRGFEAFELGAAGNLAAYRALAENAFDRGTELLARALQHSERAPAPFSGGYNAAVAAVAAMLQGDLHTALARCRRFATEAQPLLDRSVAAAAMYACYLWALYEANELDTADTIYGQHHDIIVESTLADFTALALLAMARIDDARSRRTQADERLQELESLAQANGWTRLSCLVVGERMRRALAAGHVDYARTLATAMPHAGTTTSRWRLFADDLGNPLYARILLAIESKQHDLAEQLIESARTDAGSRPYRQMRLHILQAKNHARAGQDRAAERALREALRLAAPGGFVRAFVEEASALAPLLARLATGEPTDASAFTRRLLETCGAQVAAASPPPCEPLTERELAILGLLAQGVSNKQMAHRLALSENTVKFHLKNIYAKLGVDSRLRAITVARSHGLIG</sequence>
<evidence type="ECO:0000256" key="3">
    <source>
        <dbReference type="ARBA" id="ARBA00023163"/>
    </source>
</evidence>
<dbReference type="InterPro" id="IPR011990">
    <property type="entry name" value="TPR-like_helical_dom_sf"/>
</dbReference>
<dbReference type="Gene3D" id="1.25.40.10">
    <property type="entry name" value="Tetratricopeptide repeat domain"/>
    <property type="match status" value="1"/>
</dbReference>
<dbReference type="SMART" id="SM00421">
    <property type="entry name" value="HTH_LUXR"/>
    <property type="match status" value="1"/>
</dbReference>
<dbReference type="InterPro" id="IPR036388">
    <property type="entry name" value="WH-like_DNA-bd_sf"/>
</dbReference>
<dbReference type="PROSITE" id="PS50043">
    <property type="entry name" value="HTH_LUXR_2"/>
    <property type="match status" value="1"/>
</dbReference>
<evidence type="ECO:0000313" key="5">
    <source>
        <dbReference type="EMBL" id="MES0875019.1"/>
    </source>
</evidence>
<name>A0ABV2AEN4_9GAMM</name>
<dbReference type="Pfam" id="PF13401">
    <property type="entry name" value="AAA_22"/>
    <property type="match status" value="1"/>
</dbReference>
<dbReference type="InterPro" id="IPR049945">
    <property type="entry name" value="AAA_22"/>
</dbReference>
<keyword evidence="6" id="KW-1185">Reference proteome</keyword>
<dbReference type="SUPFAM" id="SSF52540">
    <property type="entry name" value="P-loop containing nucleoside triphosphate hydrolases"/>
    <property type="match status" value="1"/>
</dbReference>
<dbReference type="Proteomes" id="UP001465331">
    <property type="component" value="Unassembled WGS sequence"/>
</dbReference>
<evidence type="ECO:0000256" key="2">
    <source>
        <dbReference type="ARBA" id="ARBA00023125"/>
    </source>
</evidence>
<dbReference type="SUPFAM" id="SSF46894">
    <property type="entry name" value="C-terminal effector domain of the bipartite response regulators"/>
    <property type="match status" value="1"/>
</dbReference>
<keyword evidence="2" id="KW-0238">DNA-binding</keyword>
<dbReference type="EMBL" id="JBEPIJ010000019">
    <property type="protein sequence ID" value="MES0875019.1"/>
    <property type="molecule type" value="Genomic_DNA"/>
</dbReference>
<dbReference type="InterPro" id="IPR016032">
    <property type="entry name" value="Sig_transdc_resp-reg_C-effctor"/>
</dbReference>
<dbReference type="InterPro" id="IPR000792">
    <property type="entry name" value="Tscrpt_reg_LuxR_C"/>
</dbReference>
<evidence type="ECO:0000259" key="4">
    <source>
        <dbReference type="PROSITE" id="PS50043"/>
    </source>
</evidence>
<dbReference type="CDD" id="cd06170">
    <property type="entry name" value="LuxR_C_like"/>
    <property type="match status" value="1"/>
</dbReference>
<dbReference type="InterPro" id="IPR041617">
    <property type="entry name" value="TPR_MalT"/>
</dbReference>
<dbReference type="PANTHER" id="PTHR44688:SF16">
    <property type="entry name" value="DNA-BINDING TRANSCRIPTIONAL ACTIVATOR DEVR_DOSR"/>
    <property type="match status" value="1"/>
</dbReference>
<reference evidence="5 6" key="1">
    <citation type="submission" date="2024-06" db="EMBL/GenBank/DDBJ databases">
        <authorList>
            <person name="Li Z."/>
            <person name="Jiang Y."/>
        </authorList>
    </citation>
    <scope>NUCLEOTIDE SEQUENCE [LARGE SCALE GENOMIC DNA]</scope>
    <source>
        <strain evidence="5 6">HSW-8</strain>
    </source>
</reference>
<dbReference type="Pfam" id="PF25873">
    <property type="entry name" value="WHD_MalT"/>
    <property type="match status" value="1"/>
</dbReference>
<proteinExistence type="predicted"/>
<dbReference type="PANTHER" id="PTHR44688">
    <property type="entry name" value="DNA-BINDING TRANSCRIPTIONAL ACTIVATOR DEVR_DOSR"/>
    <property type="match status" value="1"/>
</dbReference>
<dbReference type="Pfam" id="PF17874">
    <property type="entry name" value="TPR_MalT"/>
    <property type="match status" value="1"/>
</dbReference>
<dbReference type="InterPro" id="IPR027417">
    <property type="entry name" value="P-loop_NTPase"/>
</dbReference>
<dbReference type="InterPro" id="IPR059106">
    <property type="entry name" value="WHD_MalT"/>
</dbReference>
<dbReference type="PRINTS" id="PR00038">
    <property type="entry name" value="HTHLUXR"/>
</dbReference>
<protein>
    <submittedName>
        <fullName evidence="5">LuxR C-terminal-related transcriptional regulator</fullName>
    </submittedName>
</protein>
<gene>
    <name evidence="5" type="ORF">ABSH63_13520</name>
</gene>